<dbReference type="Proteomes" id="UP000887013">
    <property type="component" value="Unassembled WGS sequence"/>
</dbReference>
<accession>A0A8X6U469</accession>
<name>A0A8X6U469_NEPPI</name>
<dbReference type="AlphaFoldDB" id="A0A8X6U469"/>
<comment type="caution">
    <text evidence="1">The sequence shown here is derived from an EMBL/GenBank/DDBJ whole genome shotgun (WGS) entry which is preliminary data.</text>
</comment>
<dbReference type="EMBL" id="BMAW01021527">
    <property type="protein sequence ID" value="GFT73306.1"/>
    <property type="molecule type" value="Genomic_DNA"/>
</dbReference>
<evidence type="ECO:0000313" key="1">
    <source>
        <dbReference type="EMBL" id="GFT73306.1"/>
    </source>
</evidence>
<evidence type="ECO:0000313" key="2">
    <source>
        <dbReference type="Proteomes" id="UP000887013"/>
    </source>
</evidence>
<feature type="non-terminal residue" evidence="1">
    <location>
        <position position="1"/>
    </location>
</feature>
<protein>
    <submittedName>
        <fullName evidence="1">Uncharacterized protein</fullName>
    </submittedName>
</protein>
<gene>
    <name evidence="1" type="ORF">NPIL_336311</name>
</gene>
<organism evidence="1 2">
    <name type="scientific">Nephila pilipes</name>
    <name type="common">Giant wood spider</name>
    <name type="synonym">Nephila maculata</name>
    <dbReference type="NCBI Taxonomy" id="299642"/>
    <lineage>
        <taxon>Eukaryota</taxon>
        <taxon>Metazoa</taxon>
        <taxon>Ecdysozoa</taxon>
        <taxon>Arthropoda</taxon>
        <taxon>Chelicerata</taxon>
        <taxon>Arachnida</taxon>
        <taxon>Araneae</taxon>
        <taxon>Araneomorphae</taxon>
        <taxon>Entelegynae</taxon>
        <taxon>Araneoidea</taxon>
        <taxon>Nephilidae</taxon>
        <taxon>Nephila</taxon>
    </lineage>
</organism>
<keyword evidence="2" id="KW-1185">Reference proteome</keyword>
<proteinExistence type="predicted"/>
<sequence>GNAAAPGGNVDVTIKVNPTSFSSASACRKSVQLEPRVRCGLDQIGTCPVLANMNPGLLRRLSFISS</sequence>
<reference evidence="1" key="1">
    <citation type="submission" date="2020-08" db="EMBL/GenBank/DDBJ databases">
        <title>Multicomponent nature underlies the extraordinary mechanical properties of spider dragline silk.</title>
        <authorList>
            <person name="Kono N."/>
            <person name="Nakamura H."/>
            <person name="Mori M."/>
            <person name="Yoshida Y."/>
            <person name="Ohtoshi R."/>
            <person name="Malay A.D."/>
            <person name="Moran D.A.P."/>
            <person name="Tomita M."/>
            <person name="Numata K."/>
            <person name="Arakawa K."/>
        </authorList>
    </citation>
    <scope>NUCLEOTIDE SEQUENCE</scope>
</reference>